<comment type="similarity">
    <text evidence="2">Belongs to the aldo/keto reductase family. Aldo/keto reductase 2 subfamily.</text>
</comment>
<keyword evidence="1" id="KW-0560">Oxidoreductase</keyword>
<evidence type="ECO:0000256" key="2">
    <source>
        <dbReference type="ARBA" id="ARBA00038157"/>
    </source>
</evidence>
<feature type="region of interest" description="Disordered" evidence="3">
    <location>
        <begin position="1"/>
        <end position="57"/>
    </location>
</feature>
<proteinExistence type="inferred from homology"/>
<feature type="compositionally biased region" description="Basic residues" evidence="3">
    <location>
        <begin position="1"/>
        <end position="15"/>
    </location>
</feature>
<dbReference type="EMBL" id="LSMT01000146">
    <property type="protein sequence ID" value="PFX25627.1"/>
    <property type="molecule type" value="Genomic_DNA"/>
</dbReference>
<dbReference type="InterPro" id="IPR036812">
    <property type="entry name" value="NAD(P)_OxRdtase_dom_sf"/>
</dbReference>
<dbReference type="GO" id="GO:0016491">
    <property type="term" value="F:oxidoreductase activity"/>
    <property type="evidence" value="ECO:0007669"/>
    <property type="project" value="UniProtKB-KW"/>
</dbReference>
<evidence type="ECO:0000259" key="4">
    <source>
        <dbReference type="Pfam" id="PF00248"/>
    </source>
</evidence>
<evidence type="ECO:0000313" key="5">
    <source>
        <dbReference type="EMBL" id="PFX25627.1"/>
    </source>
</evidence>
<dbReference type="InterPro" id="IPR050523">
    <property type="entry name" value="AKR_Detox_Biosynth"/>
</dbReference>
<gene>
    <name evidence="5" type="primary">Akr7a2</name>
    <name evidence="5" type="ORF">AWC38_SpisGene9748</name>
</gene>
<dbReference type="Pfam" id="PF00248">
    <property type="entry name" value="Aldo_ket_red"/>
    <property type="match status" value="2"/>
</dbReference>
<evidence type="ECO:0000313" key="6">
    <source>
        <dbReference type="Proteomes" id="UP000225706"/>
    </source>
</evidence>
<dbReference type="PRINTS" id="PR00069">
    <property type="entry name" value="ALDKETRDTASE"/>
</dbReference>
<dbReference type="PANTHER" id="PTHR43364:SF4">
    <property type="entry name" value="NAD(P)-LINKED OXIDOREDUCTASE SUPERFAMILY PROTEIN"/>
    <property type="match status" value="1"/>
</dbReference>
<dbReference type="CDD" id="cd19075">
    <property type="entry name" value="AKR_AKR7A1-5"/>
    <property type="match status" value="1"/>
</dbReference>
<name>A0A2B4SAL7_STYPI</name>
<evidence type="ECO:0000256" key="1">
    <source>
        <dbReference type="ARBA" id="ARBA00023002"/>
    </source>
</evidence>
<dbReference type="OrthoDB" id="48988at2759"/>
<feature type="domain" description="NADP-dependent oxidoreductase" evidence="4">
    <location>
        <begin position="390"/>
        <end position="642"/>
    </location>
</feature>
<dbReference type="SUPFAM" id="SSF51430">
    <property type="entry name" value="NAD(P)-linked oxidoreductase"/>
    <property type="match status" value="2"/>
</dbReference>
<dbReference type="Proteomes" id="UP000225706">
    <property type="component" value="Unassembled WGS sequence"/>
</dbReference>
<reference evidence="6" key="1">
    <citation type="journal article" date="2017" name="bioRxiv">
        <title>Comparative analysis of the genomes of Stylophora pistillata and Acropora digitifera provides evidence for extensive differences between species of corals.</title>
        <authorList>
            <person name="Voolstra C.R."/>
            <person name="Li Y."/>
            <person name="Liew Y.J."/>
            <person name="Baumgarten S."/>
            <person name="Zoccola D."/>
            <person name="Flot J.-F."/>
            <person name="Tambutte S."/>
            <person name="Allemand D."/>
            <person name="Aranda M."/>
        </authorList>
    </citation>
    <scope>NUCLEOTIDE SEQUENCE [LARGE SCALE GENOMIC DNA]</scope>
</reference>
<protein>
    <submittedName>
        <fullName evidence="5">Aflatoxin B1 aldehyde reductase member 2</fullName>
    </submittedName>
</protein>
<organism evidence="5 6">
    <name type="scientific">Stylophora pistillata</name>
    <name type="common">Smooth cauliflower coral</name>
    <dbReference type="NCBI Taxonomy" id="50429"/>
    <lineage>
        <taxon>Eukaryota</taxon>
        <taxon>Metazoa</taxon>
        <taxon>Cnidaria</taxon>
        <taxon>Anthozoa</taxon>
        <taxon>Hexacorallia</taxon>
        <taxon>Scleractinia</taxon>
        <taxon>Astrocoeniina</taxon>
        <taxon>Pocilloporidae</taxon>
        <taxon>Stylophora</taxon>
    </lineage>
</organism>
<accession>A0A2B4SAL7</accession>
<feature type="compositionally biased region" description="Polar residues" evidence="3">
    <location>
        <begin position="43"/>
        <end position="52"/>
    </location>
</feature>
<feature type="domain" description="NADP-dependent oxidoreductase" evidence="4">
    <location>
        <begin position="91"/>
        <end position="369"/>
    </location>
</feature>
<dbReference type="Gene3D" id="3.20.20.100">
    <property type="entry name" value="NADP-dependent oxidoreductase domain"/>
    <property type="match status" value="2"/>
</dbReference>
<dbReference type="PANTHER" id="PTHR43364">
    <property type="entry name" value="NADH-SPECIFIC METHYLGLYOXAL REDUCTASE-RELATED"/>
    <property type="match status" value="1"/>
</dbReference>
<dbReference type="InterPro" id="IPR023210">
    <property type="entry name" value="NADP_OxRdtase_dom"/>
</dbReference>
<dbReference type="AlphaFoldDB" id="A0A2B4SAL7"/>
<evidence type="ECO:0000256" key="3">
    <source>
        <dbReference type="SAM" id="MobiDB-lite"/>
    </source>
</evidence>
<comment type="caution">
    <text evidence="5">The sequence shown here is derived from an EMBL/GenBank/DDBJ whole genome shotgun (WGS) entry which is preliminary data.</text>
</comment>
<keyword evidence="6" id="KW-1185">Reference proteome</keyword>
<sequence>MGKVGKGKARGKKGSPGKYVFQSSPIKGNTIFSAPEGGKPEVTFTSRSADTINSKDTDTPSVKPWWCRTTLSEQGSLQTLKKRLEAKDSEFIKICMENEIYSFDTALIYTGGKSEEVMGNLDNLRDPKVTIATKANPFEKDLKYDSVLEQLNKSLKSLKRDSVDLFYLHAPDHNTPIEETLEAVNQLYKEGKFKAFGLSNYAAWEVAEIYYLCKTKDYPRPTVYQGMYNSITRDVERELFPCLRRLGMAFYAYNPLAGGILTGKHRYEDRENGEIQDGRYANQGTRTDLHMKLYWKKPLFDLLDKFRTTLDRIYGEGKVSLVDASLRWMYHHSMMDGTYGDAVIVGASSVKHLEENLKSTKHGPLHEAFLPYVSVDKDIQRGFEYIDKENQFLEICTKNGIYDVDTAYLYADGKSEEAIGKTASLRDLKVSIATKANPWSQKGLEYDSVLEQLNESLKRLKRDSVDLFYLHAPDHNTPIEETLEAVNQLYKEQRGTGHHDVTVGILWREIFFIKSGKKNLTILDFPITLLGKWDVEKELFPCLRRFGMAFYAYNPLAGGILTGKHRYEDREKGKIQRGRFAFGQWSDVLYEQLLLSSYQKLYWKRPLFDSLDKLRTTLDRIYGEGKVTLIDASLGWMYHHSKMDGACGDVVRVFEEAWCEMKADCPPYYF</sequence>
<dbReference type="STRING" id="50429.A0A2B4SAL7"/>
<dbReference type="InterPro" id="IPR020471">
    <property type="entry name" value="AKR"/>
</dbReference>
<feature type="compositionally biased region" description="Polar residues" evidence="3">
    <location>
        <begin position="21"/>
        <end position="32"/>
    </location>
</feature>